<evidence type="ECO:0000313" key="3">
    <source>
        <dbReference type="Proteomes" id="UP000000311"/>
    </source>
</evidence>
<feature type="region of interest" description="Disordered" evidence="1">
    <location>
        <begin position="82"/>
        <end position="102"/>
    </location>
</feature>
<organism evidence="3">
    <name type="scientific">Camponotus floridanus</name>
    <name type="common">Florida carpenter ant</name>
    <dbReference type="NCBI Taxonomy" id="104421"/>
    <lineage>
        <taxon>Eukaryota</taxon>
        <taxon>Metazoa</taxon>
        <taxon>Ecdysozoa</taxon>
        <taxon>Arthropoda</taxon>
        <taxon>Hexapoda</taxon>
        <taxon>Insecta</taxon>
        <taxon>Pterygota</taxon>
        <taxon>Neoptera</taxon>
        <taxon>Endopterygota</taxon>
        <taxon>Hymenoptera</taxon>
        <taxon>Apocrita</taxon>
        <taxon>Aculeata</taxon>
        <taxon>Formicoidea</taxon>
        <taxon>Formicidae</taxon>
        <taxon>Formicinae</taxon>
        <taxon>Camponotus</taxon>
    </lineage>
</organism>
<name>E2AH98_CAMFO</name>
<accession>E2AH98</accession>
<dbReference type="AlphaFoldDB" id="E2AH98"/>
<evidence type="ECO:0000256" key="1">
    <source>
        <dbReference type="SAM" id="MobiDB-lite"/>
    </source>
</evidence>
<reference evidence="2 3" key="1">
    <citation type="journal article" date="2010" name="Science">
        <title>Genomic comparison of the ants Camponotus floridanus and Harpegnathos saltator.</title>
        <authorList>
            <person name="Bonasio R."/>
            <person name="Zhang G."/>
            <person name="Ye C."/>
            <person name="Mutti N.S."/>
            <person name="Fang X."/>
            <person name="Qin N."/>
            <person name="Donahue G."/>
            <person name="Yang P."/>
            <person name="Li Q."/>
            <person name="Li C."/>
            <person name="Zhang P."/>
            <person name="Huang Z."/>
            <person name="Berger S.L."/>
            <person name="Reinberg D."/>
            <person name="Wang J."/>
            <person name="Liebig J."/>
        </authorList>
    </citation>
    <scope>NUCLEOTIDE SEQUENCE [LARGE SCALE GENOMIC DNA]</scope>
    <source>
        <strain evidence="3">C129</strain>
    </source>
</reference>
<gene>
    <name evidence="2" type="ORF">EAG_09087</name>
</gene>
<feature type="compositionally biased region" description="Basic and acidic residues" evidence="1">
    <location>
        <begin position="85"/>
        <end position="97"/>
    </location>
</feature>
<dbReference type="EMBL" id="GL439483">
    <property type="protein sequence ID" value="EFN67215.1"/>
    <property type="molecule type" value="Genomic_DNA"/>
</dbReference>
<keyword evidence="3" id="KW-1185">Reference proteome</keyword>
<evidence type="ECO:0000313" key="2">
    <source>
        <dbReference type="EMBL" id="EFN67215.1"/>
    </source>
</evidence>
<sequence length="275" mass="31347">MRQDDRARLVPIARSLTAAGPAATSWVPTEPCSSSLSYYPSRSRSLSRARARRIVKCAPGAVAVFYFLDVRCTDCNSVARRRRSRDPVHKDGMDGKRKNITPITPMRRNRCNCILIWMQKVERKDETGGRFPQRSARKAFTRKNDRSAFENIEAKLIADLVPTVSLLVPCKGRSESPLLVESRVAFDQDFAALPETMEQFRSSESIEFANILYIDKITDKLIADQVYQNSIQVIFKNEPCDKNINRILHGYLARKFFTLSGISLTAKLQIRERWG</sequence>
<dbReference type="Proteomes" id="UP000000311">
    <property type="component" value="Unassembled WGS sequence"/>
</dbReference>
<protein>
    <submittedName>
        <fullName evidence="2">Uncharacterized protein</fullName>
    </submittedName>
</protein>
<proteinExistence type="predicted"/>
<dbReference type="InParanoid" id="E2AH98"/>